<dbReference type="Gene3D" id="1.20.1600.10">
    <property type="entry name" value="Outer membrane efflux proteins (OEP)"/>
    <property type="match status" value="1"/>
</dbReference>
<feature type="coiled-coil region" evidence="3">
    <location>
        <begin position="219"/>
        <end position="246"/>
    </location>
</feature>
<dbReference type="InterPro" id="IPR003423">
    <property type="entry name" value="OMP_efflux"/>
</dbReference>
<dbReference type="PANTHER" id="PTHR30203">
    <property type="entry name" value="OUTER MEMBRANE CATION EFFLUX PROTEIN"/>
    <property type="match status" value="1"/>
</dbReference>
<dbReference type="NCBIfam" id="TIGR01845">
    <property type="entry name" value="outer_NodT"/>
    <property type="match status" value="1"/>
</dbReference>
<gene>
    <name evidence="4" type="ORF">G7087_04870</name>
</gene>
<keyword evidence="2" id="KW-1134">Transmembrane beta strand</keyword>
<accession>A0ABX0HRL6</accession>
<keyword evidence="2" id="KW-0732">Signal</keyword>
<comment type="similarity">
    <text evidence="1 2">Belongs to the outer membrane factor (OMF) (TC 1.B.17) family.</text>
</comment>
<dbReference type="EMBL" id="JAAOCD010000002">
    <property type="protein sequence ID" value="NHK97700.1"/>
    <property type="molecule type" value="Genomic_DNA"/>
</dbReference>
<keyword evidence="3" id="KW-0175">Coiled coil</keyword>
<keyword evidence="5" id="KW-1185">Reference proteome</keyword>
<feature type="chain" id="PRO_5045002177" evidence="2">
    <location>
        <begin position="29"/>
        <end position="472"/>
    </location>
</feature>
<reference evidence="4 5" key="1">
    <citation type="submission" date="2020-03" db="EMBL/GenBank/DDBJ databases">
        <title>Rubrivivax benzoatilyticus JA2 (sequenced after 10 years sub-culturing).</title>
        <authorList>
            <person name="Gupta D."/>
            <person name="Chintalapati S."/>
            <person name="Chintalapati V.R."/>
        </authorList>
    </citation>
    <scope>NUCLEOTIDE SEQUENCE [LARGE SCALE GENOMIC DNA]</scope>
    <source>
        <strain evidence="4 5">JA2-Mal</strain>
    </source>
</reference>
<keyword evidence="2" id="KW-0564">Palmitate</keyword>
<dbReference type="InterPro" id="IPR010131">
    <property type="entry name" value="MdtP/NodT-like"/>
</dbReference>
<evidence type="ECO:0000256" key="1">
    <source>
        <dbReference type="ARBA" id="ARBA00007613"/>
    </source>
</evidence>
<protein>
    <submittedName>
        <fullName evidence="4">Efflux transporter outer membrane subunit</fullName>
    </submittedName>
</protein>
<evidence type="ECO:0000256" key="3">
    <source>
        <dbReference type="SAM" id="Coils"/>
    </source>
</evidence>
<dbReference type="Gene3D" id="2.20.200.10">
    <property type="entry name" value="Outer membrane efflux proteins (OEP)"/>
    <property type="match status" value="1"/>
</dbReference>
<dbReference type="Proteomes" id="UP000802098">
    <property type="component" value="Unassembled WGS sequence"/>
</dbReference>
<evidence type="ECO:0000256" key="2">
    <source>
        <dbReference type="RuleBase" id="RU362097"/>
    </source>
</evidence>
<name>A0ABX0HRL6_9BURK</name>
<dbReference type="PANTHER" id="PTHR30203:SF32">
    <property type="entry name" value="CATION EFFLUX SYSTEM PROTEIN CUSC"/>
    <property type="match status" value="1"/>
</dbReference>
<proteinExistence type="inferred from homology"/>
<keyword evidence="2" id="KW-0472">Membrane</keyword>
<sequence length="472" mass="48723">MSYNLPVTSRHRYRLAPLALAALLGACASTLPPTPADRAQIAPTLPAGWSRAPAGAVHDGDWWAGFGDPLLLALVDEALATNLDLASARANVERARAQRDLADAGRLPQLGSSASGGRVRSGENYSRQLSAGLDASWEPDFFGANASTATAAAADFAAAGATLQATRLAVAAETAIAYLQWRGTREQYAIARESAASQAQTLQLVQWRVQAGLASAVDAEQARASLEQTRAQLPALQTTLQQTENALAILLGRAPATLGERLATAPEAAPSLQALPAGVPADLLRRRPDLLAAEWTVASALATLDARRADRLPDLSLSGSLALRAATWSGLGGAGAVAASVLAGISWPVFDGGAARARVEAQQATLDAARASYRAAVLAALGDVEDNLVALDRGGERVAALERAAEAAANAAELARARYRSGLIDFGTLLDAERSLLSARSSLAGARTDLALAGVRLYKGLGGGWTAEATRP</sequence>
<organism evidence="4 5">
    <name type="scientific">Rubrivivax benzoatilyticus</name>
    <dbReference type="NCBI Taxonomy" id="316997"/>
    <lineage>
        <taxon>Bacteria</taxon>
        <taxon>Pseudomonadati</taxon>
        <taxon>Pseudomonadota</taxon>
        <taxon>Betaproteobacteria</taxon>
        <taxon>Burkholderiales</taxon>
        <taxon>Sphaerotilaceae</taxon>
        <taxon>Rubrivivax</taxon>
    </lineage>
</organism>
<comment type="caution">
    <text evidence="4">The sequence shown here is derived from an EMBL/GenBank/DDBJ whole genome shotgun (WGS) entry which is preliminary data.</text>
</comment>
<dbReference type="SUPFAM" id="SSF56954">
    <property type="entry name" value="Outer membrane efflux proteins (OEP)"/>
    <property type="match status" value="1"/>
</dbReference>
<evidence type="ECO:0000313" key="4">
    <source>
        <dbReference type="EMBL" id="NHK97700.1"/>
    </source>
</evidence>
<keyword evidence="2" id="KW-0812">Transmembrane</keyword>
<feature type="signal peptide" evidence="2">
    <location>
        <begin position="1"/>
        <end position="28"/>
    </location>
</feature>
<comment type="subcellular location">
    <subcellularLocation>
        <location evidence="2">Cell membrane</location>
        <topology evidence="2">Lipid-anchor</topology>
    </subcellularLocation>
</comment>
<dbReference type="Pfam" id="PF02321">
    <property type="entry name" value="OEP"/>
    <property type="match status" value="2"/>
</dbReference>
<evidence type="ECO:0000313" key="5">
    <source>
        <dbReference type="Proteomes" id="UP000802098"/>
    </source>
</evidence>
<keyword evidence="2" id="KW-0449">Lipoprotein</keyword>